<evidence type="ECO:0000313" key="4">
    <source>
        <dbReference type="Proteomes" id="UP001163046"/>
    </source>
</evidence>
<accession>A0A9W9YKE3</accession>
<reference evidence="3" key="1">
    <citation type="submission" date="2023-01" db="EMBL/GenBank/DDBJ databases">
        <title>Genome assembly of the deep-sea coral Lophelia pertusa.</title>
        <authorList>
            <person name="Herrera S."/>
            <person name="Cordes E."/>
        </authorList>
    </citation>
    <scope>NUCLEOTIDE SEQUENCE</scope>
    <source>
        <strain evidence="3">USNM1676648</strain>
        <tissue evidence="3">Polyp</tissue>
    </source>
</reference>
<dbReference type="OrthoDB" id="6136178at2759"/>
<evidence type="ECO:0000259" key="2">
    <source>
        <dbReference type="PROSITE" id="PS50825"/>
    </source>
</evidence>
<dbReference type="PANTHER" id="PTHR24273">
    <property type="entry name" value="FI04643P-RELATED"/>
    <property type="match status" value="1"/>
</dbReference>
<dbReference type="EMBL" id="MU827345">
    <property type="protein sequence ID" value="KAJ7352839.1"/>
    <property type="molecule type" value="Genomic_DNA"/>
</dbReference>
<feature type="non-terminal residue" evidence="3">
    <location>
        <position position="448"/>
    </location>
</feature>
<proteinExistence type="predicted"/>
<dbReference type="SUPFAM" id="SSF57184">
    <property type="entry name" value="Growth factor receptor domain"/>
    <property type="match status" value="1"/>
</dbReference>
<gene>
    <name evidence="3" type="primary">svep1_11</name>
    <name evidence="3" type="ORF">OS493_033381</name>
</gene>
<keyword evidence="1" id="KW-0677">Repeat</keyword>
<comment type="caution">
    <text evidence="3">The sequence shown here is derived from an EMBL/GenBank/DDBJ whole genome shotgun (WGS) entry which is preliminary data.</text>
</comment>
<dbReference type="Proteomes" id="UP001163046">
    <property type="component" value="Unassembled WGS sequence"/>
</dbReference>
<dbReference type="InterPro" id="IPR009030">
    <property type="entry name" value="Growth_fac_rcpt_cys_sf"/>
</dbReference>
<keyword evidence="4" id="KW-1185">Reference proteome</keyword>
<dbReference type="PANTHER" id="PTHR24273:SF32">
    <property type="entry name" value="HYALIN"/>
    <property type="match status" value="1"/>
</dbReference>
<sequence length="448" mass="49737">TEPPVVGNCPSDITIDNATTSTIRVNWERPTFTDNSGKPPIVTSNKQSGAIYGVPSSTEVLYKASDDGGNKNVNCSFRITLKKKACVLYPPPKNGALSCTGADGDSPFCSVRCHIDYDFAFHPAYLYYCQGAVWQFYIFPGQPPTSQLPWPDCAKTDNPAATKMVSYPSFYYDGNCSDPNVQAEMKSNFTTFLSGPFFPPPFCKFKPDCTPNNVKIFCGATSAPTRRRKRRSVREVSIKYDYVKKDTGLTQGTNDQAGQDAFNKEKASLETFRTDVDTSVKNANWREFQSTSNLELQDYDTKNYNLGPVEAYCSEEGAVVRKCDQADLNCATPPCKCAKTTGSITKCTRCPVGTFYDSVEDNCNLCAEGTYSPNEGALACSQCPEGTWTIGTRQENFTACTAECGPGLFLFNGYSHVFELPYWYLLYRETKQSLRKLSNRHLDRHYGS</sequence>
<dbReference type="InterPro" id="IPR011641">
    <property type="entry name" value="Tyr-kin_ephrin_A/B_rcpt-like"/>
</dbReference>
<evidence type="ECO:0000256" key="1">
    <source>
        <dbReference type="ARBA" id="ARBA00022737"/>
    </source>
</evidence>
<dbReference type="InterPro" id="IPR003410">
    <property type="entry name" value="HYR_dom"/>
</dbReference>
<dbReference type="PROSITE" id="PS50825">
    <property type="entry name" value="HYR"/>
    <property type="match status" value="1"/>
</dbReference>
<dbReference type="AlphaFoldDB" id="A0A9W9YKE3"/>
<organism evidence="3 4">
    <name type="scientific">Desmophyllum pertusum</name>
    <dbReference type="NCBI Taxonomy" id="174260"/>
    <lineage>
        <taxon>Eukaryota</taxon>
        <taxon>Metazoa</taxon>
        <taxon>Cnidaria</taxon>
        <taxon>Anthozoa</taxon>
        <taxon>Hexacorallia</taxon>
        <taxon>Scleractinia</taxon>
        <taxon>Caryophylliina</taxon>
        <taxon>Caryophylliidae</taxon>
        <taxon>Desmophyllum</taxon>
    </lineage>
</organism>
<dbReference type="Pfam" id="PF02494">
    <property type="entry name" value="HYR"/>
    <property type="match status" value="1"/>
</dbReference>
<feature type="domain" description="HYR" evidence="2">
    <location>
        <begin position="1"/>
        <end position="83"/>
    </location>
</feature>
<name>A0A9W9YKE3_9CNID</name>
<dbReference type="Pfam" id="PF07699">
    <property type="entry name" value="Ephrin_rec_like"/>
    <property type="match status" value="1"/>
</dbReference>
<evidence type="ECO:0000313" key="3">
    <source>
        <dbReference type="EMBL" id="KAJ7352839.1"/>
    </source>
</evidence>
<dbReference type="Gene3D" id="2.10.50.10">
    <property type="entry name" value="Tumor Necrosis Factor Receptor, subunit A, domain 2"/>
    <property type="match status" value="1"/>
</dbReference>
<protein>
    <submittedName>
        <fullName evidence="3">Ephrin-receptor like</fullName>
    </submittedName>
</protein>
<dbReference type="FunFam" id="2.10.50.10:FF:000032">
    <property type="entry name" value="Uncharacterized protein, isoform A"/>
    <property type="match status" value="1"/>
</dbReference>
<dbReference type="SMART" id="SM01411">
    <property type="entry name" value="Ephrin_rec_like"/>
    <property type="match status" value="1"/>
</dbReference>